<gene>
    <name evidence="1" type="ORF">BECKLFY1418C_GA0070996_102325</name>
</gene>
<sequence>MIVFDIEDRINELFEEVYPYRRDGDPKFNKRGFKPIFSASLGFIVPDINIRKQIEARKYYKIDLNDFSEFATSERAKEPMLEQFTDNSLQIYSFPVGDKSGFITEHFGTQVRATPLDLVIARYQAGVSITIRIAYKDTVNGNWAESKNKRLEDFITLTYFPSDKSHSVERSRLLESDRYVISCPIPDSNEWRLMIADGVYSEYIYNKIMHSEEERAKFHLVENLMRLSSKNLPKYSAQIDIARFFFCLPQYVTSMNDFMYTEPFGVGSLLRNINIIKPQPPLREGQAREWVMNETSELNKFSCKFCGKLPTNTNRDCNIHKAKNSIASTPPSETGKFFIDLQIIHPHCLQSAFANKKLSGAIIWKLGNEIKPLDLYCYLYAKYGQPNGIQNFFRGDTSENLIHWEWSLVCEEGLVSIQGQNFRTEIHLIGKFEDLELSTDMFVRQVKSDFGNYGKKMSEVRKRLEKWDQFVNVYHLVHDAVISNIASLDRLDLNPPSDNLDNWSKNKSFDEHKKKWAEMSEKYNSAVGLVFGIRIMLPILAESFINLLLFFLSKPEIKSDVRTFDNVVRAQIDIRVKTLHLYCVGFDKSVNYSSQECKKFHTLMNERNDLLHGNVNIKKMSIGEVYFDGKVPLFLEYKNFWEKSIGVAMKSVKLETVHKDYETVKNFIEHILGYLTSDIRKKVEMVMESRQLGFNHSSNRIGLLFSDRMFDFRLVKR</sequence>
<name>A0A450WHJ1_9GAMM</name>
<evidence type="ECO:0000313" key="1">
    <source>
        <dbReference type="EMBL" id="VFK16431.1"/>
    </source>
</evidence>
<protein>
    <submittedName>
        <fullName evidence="1">Uncharacterized protein</fullName>
    </submittedName>
</protein>
<dbReference type="AlphaFoldDB" id="A0A450WHJ1"/>
<dbReference type="EMBL" id="CAADFN010000023">
    <property type="protein sequence ID" value="VFK16431.1"/>
    <property type="molecule type" value="Genomic_DNA"/>
</dbReference>
<organism evidence="1">
    <name type="scientific">Candidatus Kentrum sp. LFY</name>
    <dbReference type="NCBI Taxonomy" id="2126342"/>
    <lineage>
        <taxon>Bacteria</taxon>
        <taxon>Pseudomonadati</taxon>
        <taxon>Pseudomonadota</taxon>
        <taxon>Gammaproteobacteria</taxon>
        <taxon>Candidatus Kentrum</taxon>
    </lineage>
</organism>
<accession>A0A450WHJ1</accession>
<proteinExistence type="predicted"/>
<reference evidence="1" key="1">
    <citation type="submission" date="2019-02" db="EMBL/GenBank/DDBJ databases">
        <authorList>
            <person name="Gruber-Vodicka R. H."/>
            <person name="Seah K. B. B."/>
        </authorList>
    </citation>
    <scope>NUCLEOTIDE SEQUENCE</scope>
    <source>
        <strain evidence="1">BECK_BY7</strain>
    </source>
</reference>